<feature type="transmembrane region" description="Helical" evidence="7">
    <location>
        <begin position="12"/>
        <end position="33"/>
    </location>
</feature>
<keyword evidence="7" id="KW-0812">Transmembrane</keyword>
<evidence type="ECO:0000256" key="3">
    <source>
        <dbReference type="ARBA" id="ARBA00023002"/>
    </source>
</evidence>
<keyword evidence="7" id="KW-0472">Membrane</keyword>
<keyword evidence="2" id="KW-0732">Signal</keyword>
<dbReference type="PANTHER" id="PTHR13887:SF14">
    <property type="entry name" value="DISULFIDE BOND FORMATION PROTEIN D"/>
    <property type="match status" value="1"/>
</dbReference>
<dbReference type="OrthoDB" id="4135024at2"/>
<accession>A0A1G9AHX6</accession>
<gene>
    <name evidence="9" type="ORF">SAMN04487820_10660</name>
</gene>
<dbReference type="Proteomes" id="UP000199213">
    <property type="component" value="Unassembled WGS sequence"/>
</dbReference>
<evidence type="ECO:0000256" key="2">
    <source>
        <dbReference type="ARBA" id="ARBA00022729"/>
    </source>
</evidence>
<dbReference type="Pfam" id="PF13462">
    <property type="entry name" value="Thioredoxin_4"/>
    <property type="match status" value="1"/>
</dbReference>
<dbReference type="SUPFAM" id="SSF52833">
    <property type="entry name" value="Thioredoxin-like"/>
    <property type="match status" value="1"/>
</dbReference>
<feature type="compositionally biased region" description="Polar residues" evidence="6">
    <location>
        <begin position="38"/>
        <end position="56"/>
    </location>
</feature>
<keyword evidence="5" id="KW-0676">Redox-active center</keyword>
<proteinExistence type="inferred from homology"/>
<dbReference type="PROSITE" id="PS51352">
    <property type="entry name" value="THIOREDOXIN_2"/>
    <property type="match status" value="1"/>
</dbReference>
<evidence type="ECO:0000256" key="5">
    <source>
        <dbReference type="ARBA" id="ARBA00023284"/>
    </source>
</evidence>
<dbReference type="RefSeq" id="WP_092627983.1">
    <property type="nucleotide sequence ID" value="NZ_FNFM01000006.1"/>
</dbReference>
<dbReference type="EMBL" id="FNFM01000006">
    <property type="protein sequence ID" value="SDK26942.1"/>
    <property type="molecule type" value="Genomic_DNA"/>
</dbReference>
<dbReference type="InterPro" id="IPR013766">
    <property type="entry name" value="Thioredoxin_domain"/>
</dbReference>
<evidence type="ECO:0000256" key="4">
    <source>
        <dbReference type="ARBA" id="ARBA00023157"/>
    </source>
</evidence>
<evidence type="ECO:0000259" key="8">
    <source>
        <dbReference type="PROSITE" id="PS51352"/>
    </source>
</evidence>
<protein>
    <submittedName>
        <fullName evidence="9">Protein-disulfide isomerase</fullName>
    </submittedName>
</protein>
<comment type="similarity">
    <text evidence="1">Belongs to the thioredoxin family. DsbA subfamily.</text>
</comment>
<organism evidence="9 10">
    <name type="scientific">Actinopolyspora mzabensis</name>
    <dbReference type="NCBI Taxonomy" id="995066"/>
    <lineage>
        <taxon>Bacteria</taxon>
        <taxon>Bacillati</taxon>
        <taxon>Actinomycetota</taxon>
        <taxon>Actinomycetes</taxon>
        <taxon>Actinopolysporales</taxon>
        <taxon>Actinopolysporaceae</taxon>
        <taxon>Actinopolyspora</taxon>
    </lineage>
</organism>
<evidence type="ECO:0000256" key="1">
    <source>
        <dbReference type="ARBA" id="ARBA00005791"/>
    </source>
</evidence>
<keyword evidence="3" id="KW-0560">Oxidoreductase</keyword>
<name>A0A1G9AHX6_ACTMZ</name>
<feature type="domain" description="Thioredoxin" evidence="8">
    <location>
        <begin position="35"/>
        <end position="242"/>
    </location>
</feature>
<dbReference type="AlphaFoldDB" id="A0A1G9AHX6"/>
<dbReference type="GO" id="GO:0016491">
    <property type="term" value="F:oxidoreductase activity"/>
    <property type="evidence" value="ECO:0007669"/>
    <property type="project" value="UniProtKB-KW"/>
</dbReference>
<keyword evidence="9" id="KW-0413">Isomerase</keyword>
<evidence type="ECO:0000313" key="10">
    <source>
        <dbReference type="Proteomes" id="UP000199213"/>
    </source>
</evidence>
<evidence type="ECO:0000256" key="7">
    <source>
        <dbReference type="SAM" id="Phobius"/>
    </source>
</evidence>
<dbReference type="InterPro" id="IPR012336">
    <property type="entry name" value="Thioredoxin-like_fold"/>
</dbReference>
<reference evidence="10" key="1">
    <citation type="submission" date="2016-10" db="EMBL/GenBank/DDBJ databases">
        <authorList>
            <person name="Varghese N."/>
            <person name="Submissions S."/>
        </authorList>
    </citation>
    <scope>NUCLEOTIDE SEQUENCE [LARGE SCALE GENOMIC DNA]</scope>
    <source>
        <strain evidence="10">DSM 45460</strain>
    </source>
</reference>
<dbReference type="InterPro" id="IPR036249">
    <property type="entry name" value="Thioredoxin-like_sf"/>
</dbReference>
<dbReference type="Gene3D" id="3.40.30.10">
    <property type="entry name" value="Glutaredoxin"/>
    <property type="match status" value="1"/>
</dbReference>
<dbReference type="GO" id="GO:0016853">
    <property type="term" value="F:isomerase activity"/>
    <property type="evidence" value="ECO:0007669"/>
    <property type="project" value="UniProtKB-KW"/>
</dbReference>
<sequence>MGTSPRKARLWRLNAVVAVLVAVIAVLLVSMLVPRNESSNRPAAQQETTGSGQAKSEQAGPLESLARREPGDPQALGRVDAPVVMVTYEDFRCPFCAKYARTVAPELKKRYVETGVLRIEWRDFPVFGPQSMRAAKAGQAAARQGKFWRFHDVVYSNAPRRSKPDLPVSKLIDYAEQAGITDIERFESDMANAAVERAIRTDSREGNRIGVSATPTFVVNGDPIMGAQPLDAFVSAIETARKEAR</sequence>
<evidence type="ECO:0000256" key="6">
    <source>
        <dbReference type="SAM" id="MobiDB-lite"/>
    </source>
</evidence>
<evidence type="ECO:0000313" key="9">
    <source>
        <dbReference type="EMBL" id="SDK26942.1"/>
    </source>
</evidence>
<keyword evidence="4" id="KW-1015">Disulfide bond</keyword>
<dbReference type="PANTHER" id="PTHR13887">
    <property type="entry name" value="GLUTATHIONE S-TRANSFERASE KAPPA"/>
    <property type="match status" value="1"/>
</dbReference>
<feature type="region of interest" description="Disordered" evidence="6">
    <location>
        <begin position="38"/>
        <end position="74"/>
    </location>
</feature>
<keyword evidence="7" id="KW-1133">Transmembrane helix</keyword>
<keyword evidence="10" id="KW-1185">Reference proteome</keyword>